<keyword evidence="1" id="KW-0812">Transmembrane</keyword>
<comment type="caution">
    <text evidence="3">The sequence shown here is derived from an EMBL/GenBank/DDBJ whole genome shotgun (WGS) entry which is preliminary data.</text>
</comment>
<dbReference type="Pfam" id="PF13795">
    <property type="entry name" value="HupE_UreJ_2"/>
    <property type="match status" value="1"/>
</dbReference>
<feature type="transmembrane region" description="Helical" evidence="1">
    <location>
        <begin position="183"/>
        <end position="202"/>
    </location>
</feature>
<evidence type="ECO:0000256" key="2">
    <source>
        <dbReference type="SAM" id="SignalP"/>
    </source>
</evidence>
<feature type="chain" id="PRO_5026276906" evidence="2">
    <location>
        <begin position="25"/>
        <end position="331"/>
    </location>
</feature>
<protein>
    <submittedName>
        <fullName evidence="3">HupE/UreJ family protein</fullName>
    </submittedName>
</protein>
<accession>A0A6I4SYX3</accession>
<evidence type="ECO:0000256" key="1">
    <source>
        <dbReference type="SAM" id="Phobius"/>
    </source>
</evidence>
<keyword evidence="1" id="KW-1133">Transmembrane helix</keyword>
<feature type="transmembrane region" description="Helical" evidence="1">
    <location>
        <begin position="240"/>
        <end position="261"/>
    </location>
</feature>
<evidence type="ECO:0000313" key="4">
    <source>
        <dbReference type="Proteomes" id="UP000433652"/>
    </source>
</evidence>
<dbReference type="InterPro" id="IPR032809">
    <property type="entry name" value="Put_HupE_UreJ"/>
</dbReference>
<organism evidence="3 4">
    <name type="scientific">Croceibacterium salegens</name>
    <dbReference type="NCBI Taxonomy" id="1737568"/>
    <lineage>
        <taxon>Bacteria</taxon>
        <taxon>Pseudomonadati</taxon>
        <taxon>Pseudomonadota</taxon>
        <taxon>Alphaproteobacteria</taxon>
        <taxon>Sphingomonadales</taxon>
        <taxon>Erythrobacteraceae</taxon>
        <taxon>Croceibacterium</taxon>
    </lineage>
</organism>
<proteinExistence type="predicted"/>
<feature type="transmembrane region" description="Helical" evidence="1">
    <location>
        <begin position="148"/>
        <end position="171"/>
    </location>
</feature>
<name>A0A6I4SYX3_9SPHN</name>
<dbReference type="Proteomes" id="UP000433652">
    <property type="component" value="Unassembled WGS sequence"/>
</dbReference>
<gene>
    <name evidence="3" type="ORF">GRI89_17055</name>
</gene>
<keyword evidence="2" id="KW-0732">Signal</keyword>
<feature type="transmembrane region" description="Helical" evidence="1">
    <location>
        <begin position="281"/>
        <end position="298"/>
    </location>
</feature>
<feature type="transmembrane region" description="Helical" evidence="1">
    <location>
        <begin position="208"/>
        <end position="228"/>
    </location>
</feature>
<reference evidence="3 4" key="1">
    <citation type="submission" date="2019-12" db="EMBL/GenBank/DDBJ databases">
        <title>Genomic-based taxomic classification of the family Erythrobacteraceae.</title>
        <authorList>
            <person name="Xu L."/>
        </authorList>
    </citation>
    <scope>NUCLEOTIDE SEQUENCE [LARGE SCALE GENOMIC DNA]</scope>
    <source>
        <strain evidence="3 4">MCCC 1K01500</strain>
    </source>
</reference>
<evidence type="ECO:0000313" key="3">
    <source>
        <dbReference type="EMBL" id="MXO61255.1"/>
    </source>
</evidence>
<keyword evidence="1" id="KW-0472">Membrane</keyword>
<feature type="signal peptide" evidence="2">
    <location>
        <begin position="1"/>
        <end position="24"/>
    </location>
</feature>
<dbReference type="OrthoDB" id="9808870at2"/>
<sequence length="331" mass="35923">MRPVWRFLALLALCFLAAVPAAQAHEIRPAYLQVREIGPDSYDVLWKVPRTDDTVLDIAPRFGPGFTLKETDDGALIEGFVVFHYHLDGEGPLPGSTLTIDGLGNSAIDVLAEIELRDGSRFSYLLQPTKASVEIDTEPSFWTVVRSYLVLGVEHILLGFDHLLFVFALILITSGAMRIVKTITAFTVAHSITLSVAALGYVDVPGPPVEATIALSIAFLALELLRKVEGKPTLTSRKPWLVAFIFGLLHGLGFAGALARIGLPQSAIPLALASFNVGVELGQLAFVAVVLVALRLVALRPQWPVQARRLAPYAIGSISMFWVFERLGSFA</sequence>
<keyword evidence="4" id="KW-1185">Reference proteome</keyword>
<dbReference type="EMBL" id="WTYM01000059">
    <property type="protein sequence ID" value="MXO61255.1"/>
    <property type="molecule type" value="Genomic_DNA"/>
</dbReference>
<dbReference type="AlphaFoldDB" id="A0A6I4SYX3"/>